<feature type="transmembrane region" description="Helical" evidence="1">
    <location>
        <begin position="68"/>
        <end position="89"/>
    </location>
</feature>
<protein>
    <recommendedName>
        <fullName evidence="4">Rod shape-determining protein MreD</fullName>
    </recommendedName>
</protein>
<evidence type="ECO:0000256" key="1">
    <source>
        <dbReference type="SAM" id="Phobius"/>
    </source>
</evidence>
<comment type="caution">
    <text evidence="2">The sequence shown here is derived from an EMBL/GenBank/DDBJ whole genome shotgun (WGS) entry which is preliminary data.</text>
</comment>
<dbReference type="EMBL" id="PFBX01000005">
    <property type="protein sequence ID" value="PIT87858.1"/>
    <property type="molecule type" value="Genomic_DNA"/>
</dbReference>
<organism evidence="2 3">
    <name type="scientific">Candidatus Magasanikbacteria bacterium CG10_big_fil_rev_8_21_14_0_10_40_10</name>
    <dbReference type="NCBI Taxonomy" id="1974648"/>
    <lineage>
        <taxon>Bacteria</taxon>
        <taxon>Candidatus Magasanikiibacteriota</taxon>
    </lineage>
</organism>
<evidence type="ECO:0000313" key="3">
    <source>
        <dbReference type="Proteomes" id="UP000231183"/>
    </source>
</evidence>
<dbReference type="AlphaFoldDB" id="A0A2M6W4Z4"/>
<feature type="transmembrane region" description="Helical" evidence="1">
    <location>
        <begin position="34"/>
        <end position="62"/>
    </location>
</feature>
<feature type="transmembrane region" description="Helical" evidence="1">
    <location>
        <begin position="6"/>
        <end position="27"/>
    </location>
</feature>
<accession>A0A2M6W4Z4</accession>
<gene>
    <name evidence="2" type="ORF">COU31_00815</name>
</gene>
<dbReference type="Proteomes" id="UP000231183">
    <property type="component" value="Unassembled WGS sequence"/>
</dbReference>
<feature type="transmembrane region" description="Helical" evidence="1">
    <location>
        <begin position="101"/>
        <end position="122"/>
    </location>
</feature>
<name>A0A2M6W4Z4_9BACT</name>
<feature type="transmembrane region" description="Helical" evidence="1">
    <location>
        <begin position="142"/>
        <end position="159"/>
    </location>
</feature>
<evidence type="ECO:0008006" key="4">
    <source>
        <dbReference type="Google" id="ProtNLM"/>
    </source>
</evidence>
<proteinExistence type="predicted"/>
<reference evidence="3" key="1">
    <citation type="submission" date="2017-09" db="EMBL/GenBank/DDBJ databases">
        <title>Depth-based differentiation of microbial function through sediment-hosted aquifers and enrichment of novel symbionts in the deep terrestrial subsurface.</title>
        <authorList>
            <person name="Probst A.J."/>
            <person name="Ladd B."/>
            <person name="Jarett J.K."/>
            <person name="Geller-Mcgrath D.E."/>
            <person name="Sieber C.M.K."/>
            <person name="Emerson J.B."/>
            <person name="Anantharaman K."/>
            <person name="Thomas B.C."/>
            <person name="Malmstrom R."/>
            <person name="Stieglmeier M."/>
            <person name="Klingl A."/>
            <person name="Woyke T."/>
            <person name="Ryan C.M."/>
            <person name="Banfield J.F."/>
        </authorList>
    </citation>
    <scope>NUCLEOTIDE SEQUENCE [LARGE SCALE GENOMIC DNA]</scope>
</reference>
<keyword evidence="1" id="KW-0472">Membrane</keyword>
<evidence type="ECO:0000313" key="2">
    <source>
        <dbReference type="EMBL" id="PIT87858.1"/>
    </source>
</evidence>
<sequence>MKYLKYLKQLALICVVLIGQLFFSYLLPSPYNHVNLIIFLILWTCLEKYSSSLFFLIFYAFLLELMSSGMFANIIGPVYLTFIIMHWFLKNIFSNHFGLSIFFSSLVAQIIYRLLNALMLLINGQTKLLSFEFLIDLAWESFFTTIIIGIIFLAIGRLGRKKTFTRFVGADFSLKP</sequence>
<keyword evidence="1" id="KW-0812">Transmembrane</keyword>
<keyword evidence="1" id="KW-1133">Transmembrane helix</keyword>